<keyword evidence="2" id="KW-1185">Reference proteome</keyword>
<gene>
    <name evidence="1" type="ORF">L6452_39506</name>
</gene>
<organism evidence="1 2">
    <name type="scientific">Arctium lappa</name>
    <name type="common">Greater burdock</name>
    <name type="synonym">Lappa major</name>
    <dbReference type="NCBI Taxonomy" id="4217"/>
    <lineage>
        <taxon>Eukaryota</taxon>
        <taxon>Viridiplantae</taxon>
        <taxon>Streptophyta</taxon>
        <taxon>Embryophyta</taxon>
        <taxon>Tracheophyta</taxon>
        <taxon>Spermatophyta</taxon>
        <taxon>Magnoliopsida</taxon>
        <taxon>eudicotyledons</taxon>
        <taxon>Gunneridae</taxon>
        <taxon>Pentapetalae</taxon>
        <taxon>asterids</taxon>
        <taxon>campanulids</taxon>
        <taxon>Asterales</taxon>
        <taxon>Asteraceae</taxon>
        <taxon>Carduoideae</taxon>
        <taxon>Cardueae</taxon>
        <taxon>Arctiinae</taxon>
        <taxon>Arctium</taxon>
    </lineage>
</organism>
<dbReference type="EMBL" id="CM042061">
    <property type="protein sequence ID" value="KAI3673388.1"/>
    <property type="molecule type" value="Genomic_DNA"/>
</dbReference>
<reference evidence="2" key="1">
    <citation type="journal article" date="2022" name="Mol. Ecol. Resour.">
        <title>The genomes of chicory, endive, great burdock and yacon provide insights into Asteraceae palaeo-polyploidization history and plant inulin production.</title>
        <authorList>
            <person name="Fan W."/>
            <person name="Wang S."/>
            <person name="Wang H."/>
            <person name="Wang A."/>
            <person name="Jiang F."/>
            <person name="Liu H."/>
            <person name="Zhao H."/>
            <person name="Xu D."/>
            <person name="Zhang Y."/>
        </authorList>
    </citation>
    <scope>NUCLEOTIDE SEQUENCE [LARGE SCALE GENOMIC DNA]</scope>
    <source>
        <strain evidence="2">cv. Niubang</strain>
    </source>
</reference>
<dbReference type="Proteomes" id="UP001055879">
    <property type="component" value="Linkage Group LG15"/>
</dbReference>
<accession>A0ACB8XTN4</accession>
<reference evidence="1 2" key="2">
    <citation type="journal article" date="2022" name="Mol. Ecol. Resour.">
        <title>The genomes of chicory, endive, great burdock and yacon provide insights into Asteraceae paleo-polyploidization history and plant inulin production.</title>
        <authorList>
            <person name="Fan W."/>
            <person name="Wang S."/>
            <person name="Wang H."/>
            <person name="Wang A."/>
            <person name="Jiang F."/>
            <person name="Liu H."/>
            <person name="Zhao H."/>
            <person name="Xu D."/>
            <person name="Zhang Y."/>
        </authorList>
    </citation>
    <scope>NUCLEOTIDE SEQUENCE [LARGE SCALE GENOMIC DNA]</scope>
    <source>
        <strain evidence="2">cv. Niubang</strain>
    </source>
</reference>
<comment type="caution">
    <text evidence="1">The sequence shown here is derived from an EMBL/GenBank/DDBJ whole genome shotgun (WGS) entry which is preliminary data.</text>
</comment>
<evidence type="ECO:0000313" key="1">
    <source>
        <dbReference type="EMBL" id="KAI3673388.1"/>
    </source>
</evidence>
<proteinExistence type="predicted"/>
<sequence length="130" mass="14920">MMIRYEPHLALNSAFSWRLMGSARHQNHVQISNPRLTYPYSGNSKNFGSANAYPFVNADSGLKIKFRFQFLLLINSLLSRKLHPQSLLYGCDLLQLEEIWTEQIEEVVALIRCYITTSSGKLLVMVLSVR</sequence>
<evidence type="ECO:0000313" key="2">
    <source>
        <dbReference type="Proteomes" id="UP001055879"/>
    </source>
</evidence>
<protein>
    <submittedName>
        <fullName evidence="1">Uncharacterized protein</fullName>
    </submittedName>
</protein>
<name>A0ACB8XTN4_ARCLA</name>